<reference evidence="1 2" key="1">
    <citation type="journal article" date="2009" name="PLoS ONE">
        <title>Methylobacterium genome sequences: a reference blueprint to investigate microbial metabolism of C1 compounds from natural and industrial sources.</title>
        <authorList>
            <person name="Vuilleumier S."/>
            <person name="Chistoserdova L."/>
            <person name="Lee M.-C."/>
            <person name="Bringel F."/>
            <person name="Lajus A."/>
            <person name="Zhou Y."/>
            <person name="Gourion B."/>
            <person name="Barbe V."/>
            <person name="Chang J."/>
            <person name="Cruveiller S."/>
            <person name="Dossat C."/>
            <person name="Gillett W."/>
            <person name="Gruffaz C."/>
            <person name="Haugen E."/>
            <person name="Hourcade E."/>
            <person name="Levy R."/>
            <person name="Mangenot S."/>
            <person name="Muller E."/>
            <person name="Nadalig T."/>
            <person name="Pagni M."/>
            <person name="Penny C."/>
            <person name="Peyraud R."/>
            <person name="Robinson D.G."/>
            <person name="Roche D."/>
            <person name="Rouy Z."/>
            <person name="Saenampechek C."/>
            <person name="Salvignol G."/>
            <person name="Vallenet D."/>
            <person name="Wu Z."/>
            <person name="Marx C.J."/>
            <person name="Vorholt J.A."/>
            <person name="Olson M.V."/>
            <person name="Kaul R."/>
            <person name="Weissenbach J."/>
            <person name="Medigue C."/>
            <person name="Lidstrom M.E."/>
        </authorList>
    </citation>
    <scope>NUCLEOTIDE SEQUENCE [LARGE SCALE GENOMIC DNA]</scope>
    <source>
        <strain evidence="2">ATCC 14718 / DSM 1338 / JCM 2805 / NCIMB 9133 / AM1</strain>
    </source>
</reference>
<dbReference type="HOGENOM" id="CLU_1561130_0_0_5"/>
<keyword evidence="1" id="KW-0614">Plasmid</keyword>
<accession>C5B5P9</accession>
<dbReference type="Proteomes" id="UP000009081">
    <property type="component" value="Plasmid megaplasmid"/>
</dbReference>
<protein>
    <submittedName>
        <fullName evidence="1">Uncharacterized protein</fullName>
    </submittedName>
</protein>
<dbReference type="EMBL" id="CP001511">
    <property type="protein sequence ID" value="ACS43781.1"/>
    <property type="molecule type" value="Genomic_DNA"/>
</dbReference>
<evidence type="ECO:0000313" key="1">
    <source>
        <dbReference type="EMBL" id="ACS43781.1"/>
    </source>
</evidence>
<name>C5B5P9_METEA</name>
<dbReference type="RefSeq" id="WP_003597043.1">
    <property type="nucleotide sequence ID" value="NC_012811.1"/>
</dbReference>
<proteinExistence type="predicted"/>
<organism evidence="1 2">
    <name type="scientific">Methylorubrum extorquens (strain ATCC 14718 / DSM 1338 / JCM 2805 / NCIMB 9133 / AM1)</name>
    <name type="common">Methylobacterium extorquens</name>
    <dbReference type="NCBI Taxonomy" id="272630"/>
    <lineage>
        <taxon>Bacteria</taxon>
        <taxon>Pseudomonadati</taxon>
        <taxon>Pseudomonadota</taxon>
        <taxon>Alphaproteobacteria</taxon>
        <taxon>Hyphomicrobiales</taxon>
        <taxon>Methylobacteriaceae</taxon>
        <taxon>Methylorubrum</taxon>
    </lineage>
</organism>
<dbReference type="KEGG" id="mea:Mex_2p0987"/>
<geneLocation type="plasmid" evidence="1 2">
    <name>megaplasmid</name>
</geneLocation>
<keyword evidence="2" id="KW-1185">Reference proteome</keyword>
<evidence type="ECO:0000313" key="2">
    <source>
        <dbReference type="Proteomes" id="UP000009081"/>
    </source>
</evidence>
<dbReference type="AlphaFoldDB" id="C5B5P9"/>
<gene>
    <name evidence="1" type="ordered locus">MexAM1_META2p0987</name>
</gene>
<sequence length="171" mass="18357">MGSDVKALLLGHVEPAEIEASLAAQGLQIAGYIDAAGSSRYTVKNSSGCHLGILWIFGRNISDHDGAETYDGERTVLSATEDLAHPLHELVAEFGGYFRSDDEAEFGFIDGRREVELGPRERLLVTLQRTLPARVAKALLAAIEADCGYASDLVKAIEDLPTTQTVFSPAP</sequence>